<keyword evidence="2" id="KW-1185">Reference proteome</keyword>
<sequence>MLNNIMDQEARAEQARRQMQYLGHSGYSEDSDYTSDLNYPVGQHPNSSASQFRSTVNQMHTPQQSLETSRENSYERDDGTMVNHHYLPTPPTHHDHHLSPDVPTRHAYRSYNQGIFSEAHPIRYPENAEAADIQRKLEMLNNIMDQEARAEQARRQMQYLGHCK</sequence>
<accession>A0A7F5R6K1</accession>
<dbReference type="AlphaFoldDB" id="A0A7F5R6K1"/>
<gene>
    <name evidence="3" type="primary">LOC108741630</name>
</gene>
<proteinExistence type="predicted"/>
<protein>
    <submittedName>
        <fullName evidence="3">Phorbol ester/diacylglycerol-binding protein unc-13-like</fullName>
    </submittedName>
</protein>
<dbReference type="RefSeq" id="XP_025831587.1">
    <property type="nucleotide sequence ID" value="XM_025975802.1"/>
</dbReference>
<dbReference type="OrthoDB" id="6777079at2759"/>
<evidence type="ECO:0000313" key="2">
    <source>
        <dbReference type="Proteomes" id="UP000192223"/>
    </source>
</evidence>
<name>A0A7F5R6K1_AGRPL</name>
<reference evidence="3" key="1">
    <citation type="submission" date="2025-08" db="UniProtKB">
        <authorList>
            <consortium name="RefSeq"/>
        </authorList>
    </citation>
    <scope>IDENTIFICATION</scope>
    <source>
        <tissue evidence="3">Entire body</tissue>
    </source>
</reference>
<evidence type="ECO:0000256" key="1">
    <source>
        <dbReference type="SAM" id="MobiDB-lite"/>
    </source>
</evidence>
<dbReference type="Proteomes" id="UP000192223">
    <property type="component" value="Unplaced"/>
</dbReference>
<evidence type="ECO:0000313" key="3">
    <source>
        <dbReference type="RefSeq" id="XP_025831587.1"/>
    </source>
</evidence>
<organism evidence="2 3">
    <name type="scientific">Agrilus planipennis</name>
    <name type="common">Emerald ash borer</name>
    <name type="synonym">Agrilus marcopoli</name>
    <dbReference type="NCBI Taxonomy" id="224129"/>
    <lineage>
        <taxon>Eukaryota</taxon>
        <taxon>Metazoa</taxon>
        <taxon>Ecdysozoa</taxon>
        <taxon>Arthropoda</taxon>
        <taxon>Hexapoda</taxon>
        <taxon>Insecta</taxon>
        <taxon>Pterygota</taxon>
        <taxon>Neoptera</taxon>
        <taxon>Endopterygota</taxon>
        <taxon>Coleoptera</taxon>
        <taxon>Polyphaga</taxon>
        <taxon>Elateriformia</taxon>
        <taxon>Buprestoidea</taxon>
        <taxon>Buprestidae</taxon>
        <taxon>Agrilinae</taxon>
        <taxon>Agrilus</taxon>
    </lineage>
</organism>
<dbReference type="GeneID" id="108741630"/>
<feature type="region of interest" description="Disordered" evidence="1">
    <location>
        <begin position="25"/>
        <end position="71"/>
    </location>
</feature>
<dbReference type="KEGG" id="apln:108741630"/>
<feature type="compositionally biased region" description="Polar residues" evidence="1">
    <location>
        <begin position="44"/>
        <end position="67"/>
    </location>
</feature>
<dbReference type="InParanoid" id="A0A7F5R6K1"/>